<dbReference type="AlphaFoldDB" id="A0A9D4C9J4"/>
<organism evidence="2 4">
    <name type="scientific">Dreissena polymorpha</name>
    <name type="common">Zebra mussel</name>
    <name type="synonym">Mytilus polymorpha</name>
    <dbReference type="NCBI Taxonomy" id="45954"/>
    <lineage>
        <taxon>Eukaryota</taxon>
        <taxon>Metazoa</taxon>
        <taxon>Spiralia</taxon>
        <taxon>Lophotrochozoa</taxon>
        <taxon>Mollusca</taxon>
        <taxon>Bivalvia</taxon>
        <taxon>Autobranchia</taxon>
        <taxon>Heteroconchia</taxon>
        <taxon>Euheterodonta</taxon>
        <taxon>Imparidentia</taxon>
        <taxon>Neoheterodontei</taxon>
        <taxon>Myida</taxon>
        <taxon>Dreissenoidea</taxon>
        <taxon>Dreissenidae</taxon>
        <taxon>Dreissena</taxon>
    </lineage>
</organism>
<proteinExistence type="predicted"/>
<keyword evidence="1" id="KW-0175">Coiled coil</keyword>
<reference evidence="2" key="2">
    <citation type="submission" date="2020-11" db="EMBL/GenBank/DDBJ databases">
        <authorList>
            <person name="McCartney M.A."/>
            <person name="Auch B."/>
            <person name="Kono T."/>
            <person name="Mallez S."/>
            <person name="Becker A."/>
            <person name="Gohl D.M."/>
            <person name="Silverstein K.A.T."/>
            <person name="Koren S."/>
            <person name="Bechman K.B."/>
            <person name="Herman A."/>
            <person name="Abrahante J.E."/>
            <person name="Garbe J."/>
        </authorList>
    </citation>
    <scope>NUCLEOTIDE SEQUENCE</scope>
    <source>
        <strain evidence="2">Duluth1</strain>
        <tissue evidence="2">Whole animal</tissue>
    </source>
</reference>
<name>A0A9D4C9J4_DREPO</name>
<dbReference type="EMBL" id="JAIWYP010000013">
    <property type="protein sequence ID" value="KAH3720144.1"/>
    <property type="molecule type" value="Genomic_DNA"/>
</dbReference>
<evidence type="ECO:0000313" key="3">
    <source>
        <dbReference type="EMBL" id="KAH3720144.1"/>
    </source>
</evidence>
<dbReference type="EMBL" id="JAIWYP010000013">
    <property type="protein sequence ID" value="KAH3720041.1"/>
    <property type="molecule type" value="Genomic_DNA"/>
</dbReference>
<reference evidence="2" key="1">
    <citation type="journal article" date="2019" name="bioRxiv">
        <title>The Genome of the Zebra Mussel, Dreissena polymorpha: A Resource for Invasive Species Research.</title>
        <authorList>
            <person name="McCartney M.A."/>
            <person name="Auch B."/>
            <person name="Kono T."/>
            <person name="Mallez S."/>
            <person name="Zhang Y."/>
            <person name="Obille A."/>
            <person name="Becker A."/>
            <person name="Abrahante J.E."/>
            <person name="Garbe J."/>
            <person name="Badalamenti J.P."/>
            <person name="Herman A."/>
            <person name="Mangelson H."/>
            <person name="Liachko I."/>
            <person name="Sullivan S."/>
            <person name="Sone E.D."/>
            <person name="Koren S."/>
            <person name="Silverstein K.A.T."/>
            <person name="Beckman K.B."/>
            <person name="Gohl D.M."/>
        </authorList>
    </citation>
    <scope>NUCLEOTIDE SEQUENCE</scope>
    <source>
        <strain evidence="2">Duluth1</strain>
        <tissue evidence="2">Whole animal</tissue>
    </source>
</reference>
<evidence type="ECO:0000313" key="4">
    <source>
        <dbReference type="Proteomes" id="UP000828390"/>
    </source>
</evidence>
<evidence type="ECO:0000313" key="2">
    <source>
        <dbReference type="EMBL" id="KAH3720041.1"/>
    </source>
</evidence>
<keyword evidence="4" id="KW-1185">Reference proteome</keyword>
<dbReference type="Proteomes" id="UP000828390">
    <property type="component" value="Unassembled WGS sequence"/>
</dbReference>
<sequence>MSVSQDNAKLSAMERVTAQTELQAVERKLQKSCVQINLLNKQLEFIKARYQKATCDRFNRFRYTLRLKLAVVEGVRNMYFEYAHAQAEHVALLRQRLYGEVLIIGTEN</sequence>
<comment type="caution">
    <text evidence="2">The sequence shown here is derived from an EMBL/GenBank/DDBJ whole genome shotgun (WGS) entry which is preliminary data.</text>
</comment>
<feature type="coiled-coil region" evidence="1">
    <location>
        <begin position="22"/>
        <end position="56"/>
    </location>
</feature>
<gene>
    <name evidence="2" type="ORF">DPMN_062933</name>
    <name evidence="3" type="ORF">DPMN_063038</name>
</gene>
<evidence type="ECO:0000256" key="1">
    <source>
        <dbReference type="SAM" id="Coils"/>
    </source>
</evidence>
<accession>A0A9D4C9J4</accession>
<protein>
    <submittedName>
        <fullName evidence="2">Uncharacterized protein</fullName>
    </submittedName>
</protein>